<accession>A0ABT9CHJ5</accession>
<organism evidence="1 2">
    <name type="scientific">Paenibacillus lacisoli</name>
    <dbReference type="NCBI Taxonomy" id="3064525"/>
    <lineage>
        <taxon>Bacteria</taxon>
        <taxon>Bacillati</taxon>
        <taxon>Bacillota</taxon>
        <taxon>Bacilli</taxon>
        <taxon>Bacillales</taxon>
        <taxon>Paenibacillaceae</taxon>
        <taxon>Paenibacillus</taxon>
    </lineage>
</organism>
<evidence type="ECO:0000313" key="2">
    <source>
        <dbReference type="Proteomes" id="UP001240171"/>
    </source>
</evidence>
<keyword evidence="2" id="KW-1185">Reference proteome</keyword>
<dbReference type="InterPro" id="IPR045424">
    <property type="entry name" value="DUF6509"/>
</dbReference>
<comment type="caution">
    <text evidence="1">The sequence shown here is derived from an EMBL/GenBank/DDBJ whole genome shotgun (WGS) entry which is preliminary data.</text>
</comment>
<reference evidence="1 2" key="1">
    <citation type="submission" date="2023-07" db="EMBL/GenBank/DDBJ databases">
        <title>Paenibacillus sp. JX-17 nov. isolated from soil.</title>
        <authorList>
            <person name="Wan Y."/>
            <person name="Liu B."/>
        </authorList>
    </citation>
    <scope>NUCLEOTIDE SEQUENCE [LARGE SCALE GENOMIC DNA]</scope>
    <source>
        <strain evidence="1 2">JX-17</strain>
    </source>
</reference>
<dbReference type="EMBL" id="JAUQTB010000011">
    <property type="protein sequence ID" value="MDO7908048.1"/>
    <property type="molecule type" value="Genomic_DNA"/>
</dbReference>
<gene>
    <name evidence="1" type="ORF">Q5741_16670</name>
</gene>
<dbReference type="Pfam" id="PF20119">
    <property type="entry name" value="DUF6509"/>
    <property type="match status" value="1"/>
</dbReference>
<sequence>MISFTTCEVELVRDAFGILSGQRYEFIIQTEVEEDDELFNDNGIVVRAIYVVDTDREGLVKYDLNEKTTGTYLDFDLEEEEEQALEAYCREHLPEVG</sequence>
<name>A0ABT9CHJ5_9BACL</name>
<dbReference type="RefSeq" id="WP_305025267.1">
    <property type="nucleotide sequence ID" value="NZ_JAUQTB010000011.1"/>
</dbReference>
<evidence type="ECO:0000313" key="1">
    <source>
        <dbReference type="EMBL" id="MDO7908048.1"/>
    </source>
</evidence>
<dbReference type="Proteomes" id="UP001240171">
    <property type="component" value="Unassembled WGS sequence"/>
</dbReference>
<protein>
    <submittedName>
        <fullName evidence="1">DUF6509 family protein</fullName>
    </submittedName>
</protein>
<proteinExistence type="predicted"/>